<keyword evidence="4" id="KW-1185">Reference proteome</keyword>
<proteinExistence type="predicted"/>
<keyword evidence="1" id="KW-0677">Repeat</keyword>
<keyword evidence="3" id="KW-0430">Lectin</keyword>
<evidence type="ECO:0000256" key="1">
    <source>
        <dbReference type="ARBA" id="ARBA00022737"/>
    </source>
</evidence>
<dbReference type="Pfam" id="PF00090">
    <property type="entry name" value="TSP_1"/>
    <property type="match status" value="2"/>
</dbReference>
<organism evidence="3 4">
    <name type="scientific">Cinara cedri</name>
    <dbReference type="NCBI Taxonomy" id="506608"/>
    <lineage>
        <taxon>Eukaryota</taxon>
        <taxon>Metazoa</taxon>
        <taxon>Ecdysozoa</taxon>
        <taxon>Arthropoda</taxon>
        <taxon>Hexapoda</taxon>
        <taxon>Insecta</taxon>
        <taxon>Pterygota</taxon>
        <taxon>Neoptera</taxon>
        <taxon>Paraneoptera</taxon>
        <taxon>Hemiptera</taxon>
        <taxon>Sternorrhyncha</taxon>
        <taxon>Aphidomorpha</taxon>
        <taxon>Aphidoidea</taxon>
        <taxon>Aphididae</taxon>
        <taxon>Lachninae</taxon>
        <taxon>Cinara</taxon>
    </lineage>
</organism>
<name>A0A5E4M5D5_9HEMI</name>
<reference evidence="3 4" key="1">
    <citation type="submission" date="2019-08" db="EMBL/GenBank/DDBJ databases">
        <authorList>
            <person name="Alioto T."/>
            <person name="Alioto T."/>
            <person name="Gomez Garrido J."/>
        </authorList>
    </citation>
    <scope>NUCLEOTIDE SEQUENCE [LARGE SCALE GENOMIC DNA]</scope>
</reference>
<accession>A0A5E4M5D5</accession>
<evidence type="ECO:0000313" key="3">
    <source>
        <dbReference type="EMBL" id="VVC25923.1"/>
    </source>
</evidence>
<dbReference type="PROSITE" id="PS50092">
    <property type="entry name" value="TSP1"/>
    <property type="match status" value="2"/>
</dbReference>
<dbReference type="Gene3D" id="2.60.120.200">
    <property type="match status" value="1"/>
</dbReference>
<dbReference type="Proteomes" id="UP000325440">
    <property type="component" value="Unassembled WGS sequence"/>
</dbReference>
<dbReference type="SUPFAM" id="SSF82895">
    <property type="entry name" value="TSP-1 type 1 repeat"/>
    <property type="match status" value="2"/>
</dbReference>
<dbReference type="GO" id="GO:0030246">
    <property type="term" value="F:carbohydrate binding"/>
    <property type="evidence" value="ECO:0007669"/>
    <property type="project" value="UniProtKB-KW"/>
</dbReference>
<gene>
    <name evidence="3" type="ORF">CINCED_3A013279</name>
</gene>
<sequence length="524" mass="61274">MDNSEYNSTNWISWNKWTYCKGLCGETGYMSKPLSTTSSRVFCEFNNEWRTCHILGCTINNYTKNFEGNALRTQEFNYMEHFRNIKSVILDKCISDYCDYNTVKKEFTNNYDRIWNAFLCVKHNTGCPDGTWCKWSNWSQCSVRQGNGIIIRKRFCQHSKNSSYTSCFGPHTEISQCYIPDFDGGWSEWQKWSPCSAKCDKGTRYRMRSCSRPEPEGFGQHCTGEFVQTSNCHVEPCKGPPIMVATFDKQSHLKYAATEINTTLLYITIRFYSFDDVSGTILRRFNDDCEDCNSVQLSLINCRLFLTVVLDGYNIILISSSTINLEMYLRFEHLACGNVISIKAITDYMLVDISKDIIKLKIKLDDYFDEVSLKFEEIDSSWIHMEIKQQKNSWFIEVNGEKRTLIIPTDIFNPNELCKNHLYIGNTKFQEEHNLTKLRGIIGYLKLNDHILNPNNYLIDHFSEFNSFSHNMSDMTYNEVTMINDKDAIELNCIINYKFEYEDLNIVWLKSNQLILHRISCNNM</sequence>
<dbReference type="PRINTS" id="PR01705">
    <property type="entry name" value="TSP1REPEAT"/>
</dbReference>
<dbReference type="SMART" id="SM00209">
    <property type="entry name" value="TSP1"/>
    <property type="match status" value="2"/>
</dbReference>
<dbReference type="EMBL" id="CABPRJ010000022">
    <property type="protein sequence ID" value="VVC25923.1"/>
    <property type="molecule type" value="Genomic_DNA"/>
</dbReference>
<dbReference type="InterPro" id="IPR036383">
    <property type="entry name" value="TSP1_rpt_sf"/>
</dbReference>
<keyword evidence="2" id="KW-1015">Disulfide bond</keyword>
<evidence type="ECO:0000256" key="2">
    <source>
        <dbReference type="ARBA" id="ARBA00023157"/>
    </source>
</evidence>
<dbReference type="OrthoDB" id="446173at2759"/>
<dbReference type="FunFam" id="2.20.100.10:FF:000002">
    <property type="entry name" value="Unc-5 netrin receptor C"/>
    <property type="match status" value="1"/>
</dbReference>
<dbReference type="InterPro" id="IPR000884">
    <property type="entry name" value="TSP1_rpt"/>
</dbReference>
<dbReference type="PANTHER" id="PTHR22906">
    <property type="entry name" value="PROPERDIN"/>
    <property type="match status" value="1"/>
</dbReference>
<dbReference type="InterPro" id="IPR052065">
    <property type="entry name" value="Compl_asym_regulator"/>
</dbReference>
<dbReference type="SUPFAM" id="SSF49899">
    <property type="entry name" value="Concanavalin A-like lectins/glucanases"/>
    <property type="match status" value="1"/>
</dbReference>
<dbReference type="PANTHER" id="PTHR22906:SF21">
    <property type="entry name" value="SEMA DOMAIN-CONTAINING PROTEIN"/>
    <property type="match status" value="1"/>
</dbReference>
<dbReference type="Gene3D" id="2.20.100.10">
    <property type="entry name" value="Thrombospondin type-1 (TSP1) repeat"/>
    <property type="match status" value="2"/>
</dbReference>
<dbReference type="InterPro" id="IPR013320">
    <property type="entry name" value="ConA-like_dom_sf"/>
</dbReference>
<dbReference type="AlphaFoldDB" id="A0A5E4M5D5"/>
<protein>
    <submittedName>
        <fullName evidence="3">Concanavalin A-like lectin/glucanase domain,Thrombospondin type-1 (TSP1) repeat</fullName>
    </submittedName>
</protein>
<evidence type="ECO:0000313" key="4">
    <source>
        <dbReference type="Proteomes" id="UP000325440"/>
    </source>
</evidence>